<sequence length="113" mass="12584">MRHVLRRPQARRDVVATTLYIAEESPDAARRFLDAIERTIAAIAAMPGIGAPRRYRDPRLEGLRMIAVQGFEKHLVFYRPIEASIEVVRVLHAARDIQAILSGKGRGPTSPTG</sequence>
<reference evidence="3" key="1">
    <citation type="submission" date="2018-07" db="EMBL/GenBank/DDBJ databases">
        <authorList>
            <person name="Quirk P.G."/>
            <person name="Krulwich T.A."/>
        </authorList>
    </citation>
    <scope>NUCLEOTIDE SEQUENCE</scope>
</reference>
<gene>
    <name evidence="3" type="ORF">DF3PB_50035</name>
</gene>
<dbReference type="InterPro" id="IPR051803">
    <property type="entry name" value="TA_system_RelE-like_toxin"/>
</dbReference>
<evidence type="ECO:0000313" key="3">
    <source>
        <dbReference type="EMBL" id="SUS07765.1"/>
    </source>
</evidence>
<dbReference type="AlphaFoldDB" id="A0A380TH67"/>
<accession>A0A380TH67</accession>
<comment type="similarity">
    <text evidence="1">Belongs to the RelE toxin family.</text>
</comment>
<protein>
    <submittedName>
        <fullName evidence="3">Plasmid stabilization system protein</fullName>
    </submittedName>
</protein>
<evidence type="ECO:0000256" key="1">
    <source>
        <dbReference type="ARBA" id="ARBA00006226"/>
    </source>
</evidence>
<dbReference type="PANTHER" id="PTHR33755:SF6">
    <property type="entry name" value="PLASMID STABILIZATION SYSTEM PROTEIN"/>
    <property type="match status" value="1"/>
</dbReference>
<evidence type="ECO:0000256" key="2">
    <source>
        <dbReference type="ARBA" id="ARBA00022649"/>
    </source>
</evidence>
<dbReference type="Pfam" id="PF05016">
    <property type="entry name" value="ParE_toxin"/>
    <property type="match status" value="1"/>
</dbReference>
<name>A0A380TH67_9ZZZZ</name>
<dbReference type="EMBL" id="UIDG01000445">
    <property type="protein sequence ID" value="SUS07765.1"/>
    <property type="molecule type" value="Genomic_DNA"/>
</dbReference>
<dbReference type="InterPro" id="IPR007712">
    <property type="entry name" value="RelE/ParE_toxin"/>
</dbReference>
<dbReference type="Gene3D" id="3.30.2310.20">
    <property type="entry name" value="RelE-like"/>
    <property type="match status" value="1"/>
</dbReference>
<keyword evidence="2" id="KW-1277">Toxin-antitoxin system</keyword>
<dbReference type="InterPro" id="IPR035093">
    <property type="entry name" value="RelE/ParE_toxin_dom_sf"/>
</dbReference>
<proteinExistence type="inferred from homology"/>
<dbReference type="PANTHER" id="PTHR33755">
    <property type="entry name" value="TOXIN PARE1-RELATED"/>
    <property type="match status" value="1"/>
</dbReference>
<organism evidence="3">
    <name type="scientific">metagenome</name>
    <dbReference type="NCBI Taxonomy" id="256318"/>
    <lineage>
        <taxon>unclassified sequences</taxon>
        <taxon>metagenomes</taxon>
    </lineage>
</organism>